<protein>
    <submittedName>
        <fullName evidence="2">VOC family protein</fullName>
    </submittedName>
</protein>
<dbReference type="Gene3D" id="3.10.180.10">
    <property type="entry name" value="2,3-Dihydroxybiphenyl 1,2-Dioxygenase, domain 1"/>
    <property type="match status" value="1"/>
</dbReference>
<sequence>MPRTGADAVSLGVVKPRLAGIEIVVADMAAALAFYRVLGLDIPADADAEQHVEVDLGGVRLLFDLPSTITSFDPTWTPPSGGHRVALAFDCGSAAGVDAAWAAVTEAGYTGHLQPWDAFWGQRYAVVHDPDGTTVDLYANV</sequence>
<dbReference type="PANTHER" id="PTHR36503:SF3">
    <property type="entry name" value="BLR0126 PROTEIN"/>
    <property type="match status" value="1"/>
</dbReference>
<dbReference type="Proteomes" id="UP001081071">
    <property type="component" value="Unassembled WGS sequence"/>
</dbReference>
<dbReference type="InterPro" id="IPR037523">
    <property type="entry name" value="VOC_core"/>
</dbReference>
<gene>
    <name evidence="2" type="ORF">O4220_01590</name>
</gene>
<dbReference type="InterPro" id="IPR029068">
    <property type="entry name" value="Glyas_Bleomycin-R_OHBP_Dase"/>
</dbReference>
<dbReference type="InterPro" id="IPR004360">
    <property type="entry name" value="Glyas_Fos-R_dOase_dom"/>
</dbReference>
<evidence type="ECO:0000259" key="1">
    <source>
        <dbReference type="PROSITE" id="PS51819"/>
    </source>
</evidence>
<evidence type="ECO:0000313" key="3">
    <source>
        <dbReference type="Proteomes" id="UP001081071"/>
    </source>
</evidence>
<dbReference type="RefSeq" id="WP_269601795.1">
    <property type="nucleotide sequence ID" value="NZ_JAPWIJ010000001.1"/>
</dbReference>
<accession>A0ABT4M8B3</accession>
<dbReference type="SUPFAM" id="SSF54593">
    <property type="entry name" value="Glyoxalase/Bleomycin resistance protein/Dihydroxybiphenyl dioxygenase"/>
    <property type="match status" value="1"/>
</dbReference>
<dbReference type="PANTHER" id="PTHR36503">
    <property type="entry name" value="BLR2520 PROTEIN"/>
    <property type="match status" value="1"/>
</dbReference>
<dbReference type="EMBL" id="JAPWIJ010000001">
    <property type="protein sequence ID" value="MCZ4517191.1"/>
    <property type="molecule type" value="Genomic_DNA"/>
</dbReference>
<keyword evidence="3" id="KW-1185">Reference proteome</keyword>
<evidence type="ECO:0000313" key="2">
    <source>
        <dbReference type="EMBL" id="MCZ4517191.1"/>
    </source>
</evidence>
<dbReference type="Pfam" id="PF00903">
    <property type="entry name" value="Glyoxalase"/>
    <property type="match status" value="1"/>
</dbReference>
<organism evidence="2 3">
    <name type="scientific">Rhodococcus ruber</name>
    <dbReference type="NCBI Taxonomy" id="1830"/>
    <lineage>
        <taxon>Bacteria</taxon>
        <taxon>Bacillati</taxon>
        <taxon>Actinomycetota</taxon>
        <taxon>Actinomycetes</taxon>
        <taxon>Mycobacteriales</taxon>
        <taxon>Nocardiaceae</taxon>
        <taxon>Rhodococcus</taxon>
    </lineage>
</organism>
<dbReference type="PROSITE" id="PS51819">
    <property type="entry name" value="VOC"/>
    <property type="match status" value="1"/>
</dbReference>
<name>A0ABT4M8B3_9NOCA</name>
<reference evidence="2" key="1">
    <citation type="submission" date="2022-12" db="EMBL/GenBank/DDBJ databases">
        <authorList>
            <person name="Krivoruchko A.V."/>
            <person name="Elkin A."/>
        </authorList>
    </citation>
    <scope>NUCLEOTIDE SEQUENCE</scope>
    <source>
        <strain evidence="2">IEGM 1391</strain>
    </source>
</reference>
<comment type="caution">
    <text evidence="2">The sequence shown here is derived from an EMBL/GenBank/DDBJ whole genome shotgun (WGS) entry which is preliminary data.</text>
</comment>
<feature type="domain" description="VOC" evidence="1">
    <location>
        <begin position="17"/>
        <end position="140"/>
    </location>
</feature>
<proteinExistence type="predicted"/>